<feature type="non-terminal residue" evidence="6">
    <location>
        <position position="1"/>
    </location>
</feature>
<dbReference type="GO" id="GO:0016020">
    <property type="term" value="C:membrane"/>
    <property type="evidence" value="ECO:0007669"/>
    <property type="project" value="UniProtKB-SubCell"/>
</dbReference>
<dbReference type="KEGG" id="vcn:VOLCADRAFT_48567"/>
<evidence type="ECO:0000313" key="7">
    <source>
        <dbReference type="Proteomes" id="UP000001058"/>
    </source>
</evidence>
<dbReference type="AlphaFoldDB" id="D8UFT3"/>
<keyword evidence="7" id="KW-1185">Reference proteome</keyword>
<evidence type="ECO:0000256" key="5">
    <source>
        <dbReference type="ARBA" id="ARBA00023136"/>
    </source>
</evidence>
<dbReference type="GeneID" id="9626949"/>
<dbReference type="GO" id="GO:0042626">
    <property type="term" value="F:ATPase-coupled transmembrane transporter activity"/>
    <property type="evidence" value="ECO:0007669"/>
    <property type="project" value="TreeGrafter"/>
</dbReference>
<accession>D8UFT3</accession>
<keyword evidence="4" id="KW-1133">Transmembrane helix</keyword>
<sequence length="83" mass="8919">GGERRRVTIGMELVISPRLLVLDEPTSGLDSWAASNLVMTCKAVAAHGRVVVMSLHQPSPEMVDCLDRLMLLAVGGRLGYFGP</sequence>
<organism evidence="7">
    <name type="scientific">Volvox carteri f. nagariensis</name>
    <dbReference type="NCBI Taxonomy" id="3068"/>
    <lineage>
        <taxon>Eukaryota</taxon>
        <taxon>Viridiplantae</taxon>
        <taxon>Chlorophyta</taxon>
        <taxon>core chlorophytes</taxon>
        <taxon>Chlorophyceae</taxon>
        <taxon>CS clade</taxon>
        <taxon>Chlamydomonadales</taxon>
        <taxon>Volvocaceae</taxon>
        <taxon>Volvox</taxon>
    </lineage>
</organism>
<keyword evidence="2" id="KW-0813">Transport</keyword>
<dbReference type="eggNOG" id="KOG0061">
    <property type="taxonomic scope" value="Eukaryota"/>
</dbReference>
<protein>
    <recommendedName>
        <fullName evidence="8">ABC transporter domain-containing protein</fullName>
    </recommendedName>
</protein>
<gene>
    <name evidence="6" type="ORF">VOLCADRAFT_48567</name>
</gene>
<dbReference type="Gene3D" id="3.40.50.300">
    <property type="entry name" value="P-loop containing nucleotide triphosphate hydrolases"/>
    <property type="match status" value="1"/>
</dbReference>
<name>D8UFT3_VOLCA</name>
<dbReference type="EMBL" id="GL378395">
    <property type="protein sequence ID" value="EFJ41392.1"/>
    <property type="molecule type" value="Genomic_DNA"/>
</dbReference>
<dbReference type="InParanoid" id="D8UFT3"/>
<dbReference type="RefSeq" id="XP_002957498.1">
    <property type="nucleotide sequence ID" value="XM_002957452.1"/>
</dbReference>
<evidence type="ECO:0000256" key="4">
    <source>
        <dbReference type="ARBA" id="ARBA00022989"/>
    </source>
</evidence>
<evidence type="ECO:0000256" key="3">
    <source>
        <dbReference type="ARBA" id="ARBA00022692"/>
    </source>
</evidence>
<dbReference type="OrthoDB" id="566375at2759"/>
<reference evidence="6 7" key="1">
    <citation type="journal article" date="2010" name="Science">
        <title>Genomic analysis of organismal complexity in the multicellular green alga Volvox carteri.</title>
        <authorList>
            <person name="Prochnik S.E."/>
            <person name="Umen J."/>
            <person name="Nedelcu A.M."/>
            <person name="Hallmann A."/>
            <person name="Miller S.M."/>
            <person name="Nishii I."/>
            <person name="Ferris P."/>
            <person name="Kuo A."/>
            <person name="Mitros T."/>
            <person name="Fritz-Laylin L.K."/>
            <person name="Hellsten U."/>
            <person name="Chapman J."/>
            <person name="Simakov O."/>
            <person name="Rensing S.A."/>
            <person name="Terry A."/>
            <person name="Pangilinan J."/>
            <person name="Kapitonov V."/>
            <person name="Jurka J."/>
            <person name="Salamov A."/>
            <person name="Shapiro H."/>
            <person name="Schmutz J."/>
            <person name="Grimwood J."/>
            <person name="Lindquist E."/>
            <person name="Lucas S."/>
            <person name="Grigoriev I.V."/>
            <person name="Schmitt R."/>
            <person name="Kirk D."/>
            <person name="Rokhsar D.S."/>
        </authorList>
    </citation>
    <scope>NUCLEOTIDE SEQUENCE [LARGE SCALE GENOMIC DNA]</scope>
    <source>
        <strain evidence="7">f. Nagariensis / Eve</strain>
    </source>
</reference>
<evidence type="ECO:0008006" key="8">
    <source>
        <dbReference type="Google" id="ProtNLM"/>
    </source>
</evidence>
<feature type="non-terminal residue" evidence="6">
    <location>
        <position position="83"/>
    </location>
</feature>
<evidence type="ECO:0000256" key="2">
    <source>
        <dbReference type="ARBA" id="ARBA00022448"/>
    </source>
</evidence>
<dbReference type="PANTHER" id="PTHR48041">
    <property type="entry name" value="ABC TRANSPORTER G FAMILY MEMBER 28"/>
    <property type="match status" value="1"/>
</dbReference>
<evidence type="ECO:0000256" key="1">
    <source>
        <dbReference type="ARBA" id="ARBA00004141"/>
    </source>
</evidence>
<evidence type="ECO:0000313" key="6">
    <source>
        <dbReference type="EMBL" id="EFJ41392.1"/>
    </source>
</evidence>
<dbReference type="InterPro" id="IPR050352">
    <property type="entry name" value="ABCG_transporters"/>
</dbReference>
<dbReference type="InterPro" id="IPR027417">
    <property type="entry name" value="P-loop_NTPase"/>
</dbReference>
<comment type="subcellular location">
    <subcellularLocation>
        <location evidence="1">Membrane</location>
        <topology evidence="1">Multi-pass membrane protein</topology>
    </subcellularLocation>
</comment>
<dbReference type="Proteomes" id="UP000001058">
    <property type="component" value="Unassembled WGS sequence"/>
</dbReference>
<keyword evidence="5" id="KW-0472">Membrane</keyword>
<keyword evidence="3" id="KW-0812">Transmembrane</keyword>
<dbReference type="SUPFAM" id="SSF52540">
    <property type="entry name" value="P-loop containing nucleoside triphosphate hydrolases"/>
    <property type="match status" value="1"/>
</dbReference>
<proteinExistence type="predicted"/>
<dbReference type="PANTHER" id="PTHR48041:SF2">
    <property type="entry name" value="ATP-DEPENDENT PERMEASE-RELATED"/>
    <property type="match status" value="1"/>
</dbReference>